<evidence type="ECO:0000256" key="7">
    <source>
        <dbReference type="ARBA" id="ARBA00023237"/>
    </source>
</evidence>
<dbReference type="NCBIfam" id="TIGR01844">
    <property type="entry name" value="type_I_sec_TolC"/>
    <property type="match status" value="1"/>
</dbReference>
<proteinExistence type="inferred from homology"/>
<dbReference type="InterPro" id="IPR051906">
    <property type="entry name" value="TolC-like"/>
</dbReference>
<reference evidence="9 10" key="1">
    <citation type="journal article" date="2015" name="Stand. Genomic Sci.">
        <title>Genomic Encyclopedia of Bacterial and Archaeal Type Strains, Phase III: the genomes of soil and plant-associated and newly described type strains.</title>
        <authorList>
            <person name="Whitman W.B."/>
            <person name="Woyke T."/>
            <person name="Klenk H.P."/>
            <person name="Zhou Y."/>
            <person name="Lilburn T.G."/>
            <person name="Beck B.J."/>
            <person name="De Vos P."/>
            <person name="Vandamme P."/>
            <person name="Eisen J.A."/>
            <person name="Garrity G."/>
            <person name="Hugenholtz P."/>
            <person name="Kyrpides N.C."/>
        </authorList>
    </citation>
    <scope>NUCLEOTIDE SEQUENCE [LARGE SCALE GENOMIC DNA]</scope>
    <source>
        <strain evidence="9 10">CGMCC 1.10948</strain>
    </source>
</reference>
<evidence type="ECO:0000256" key="4">
    <source>
        <dbReference type="ARBA" id="ARBA00022452"/>
    </source>
</evidence>
<keyword evidence="7" id="KW-0998">Cell outer membrane</keyword>
<keyword evidence="5" id="KW-0812">Transmembrane</keyword>
<dbReference type="InterPro" id="IPR010130">
    <property type="entry name" value="T1SS_OMP_TolC"/>
</dbReference>
<comment type="similarity">
    <text evidence="2">Belongs to the outer membrane factor (OMF) (TC 1.B.17) family.</text>
</comment>
<accession>A0A562S2D9</accession>
<evidence type="ECO:0000313" key="10">
    <source>
        <dbReference type="Proteomes" id="UP000316291"/>
    </source>
</evidence>
<dbReference type="GO" id="GO:1990281">
    <property type="term" value="C:efflux pump complex"/>
    <property type="evidence" value="ECO:0007669"/>
    <property type="project" value="TreeGrafter"/>
</dbReference>
<evidence type="ECO:0000256" key="2">
    <source>
        <dbReference type="ARBA" id="ARBA00007613"/>
    </source>
</evidence>
<evidence type="ECO:0000313" key="9">
    <source>
        <dbReference type="EMBL" id="TWI74820.1"/>
    </source>
</evidence>
<dbReference type="GO" id="GO:0009279">
    <property type="term" value="C:cell outer membrane"/>
    <property type="evidence" value="ECO:0007669"/>
    <property type="project" value="UniProtKB-SubCell"/>
</dbReference>
<dbReference type="PROSITE" id="PS51257">
    <property type="entry name" value="PROKAR_LIPOPROTEIN"/>
    <property type="match status" value="1"/>
</dbReference>
<comment type="subcellular location">
    <subcellularLocation>
        <location evidence="1">Cell outer membrane</location>
    </subcellularLocation>
</comment>
<name>A0A562S2D9_9BRAD</name>
<feature type="chain" id="PRO_5022020246" evidence="8">
    <location>
        <begin position="31"/>
        <end position="465"/>
    </location>
</feature>
<gene>
    <name evidence="9" type="ORF">IQ16_01111</name>
</gene>
<evidence type="ECO:0000256" key="3">
    <source>
        <dbReference type="ARBA" id="ARBA00022448"/>
    </source>
</evidence>
<evidence type="ECO:0000256" key="5">
    <source>
        <dbReference type="ARBA" id="ARBA00022692"/>
    </source>
</evidence>
<evidence type="ECO:0000256" key="6">
    <source>
        <dbReference type="ARBA" id="ARBA00023136"/>
    </source>
</evidence>
<dbReference type="Gene3D" id="1.20.1600.10">
    <property type="entry name" value="Outer membrane efflux proteins (OEP)"/>
    <property type="match status" value="1"/>
</dbReference>
<organism evidence="9 10">
    <name type="scientific">Bradyrhizobium huanghuaihaiense</name>
    <dbReference type="NCBI Taxonomy" id="990078"/>
    <lineage>
        <taxon>Bacteria</taxon>
        <taxon>Pseudomonadati</taxon>
        <taxon>Pseudomonadota</taxon>
        <taxon>Alphaproteobacteria</taxon>
        <taxon>Hyphomicrobiales</taxon>
        <taxon>Nitrobacteraceae</taxon>
        <taxon>Bradyrhizobium</taxon>
    </lineage>
</organism>
<dbReference type="Proteomes" id="UP000316291">
    <property type="component" value="Unassembled WGS sequence"/>
</dbReference>
<evidence type="ECO:0000256" key="1">
    <source>
        <dbReference type="ARBA" id="ARBA00004442"/>
    </source>
</evidence>
<dbReference type="FunFam" id="1.20.1600.10:FF:000029">
    <property type="entry name" value="Outer membrane secretion protein"/>
    <property type="match status" value="1"/>
</dbReference>
<dbReference type="GO" id="GO:0015562">
    <property type="term" value="F:efflux transmembrane transporter activity"/>
    <property type="evidence" value="ECO:0007669"/>
    <property type="project" value="InterPro"/>
</dbReference>
<dbReference type="PANTHER" id="PTHR30026">
    <property type="entry name" value="OUTER MEMBRANE PROTEIN TOLC"/>
    <property type="match status" value="1"/>
</dbReference>
<comment type="caution">
    <text evidence="9">The sequence shown here is derived from an EMBL/GenBank/DDBJ whole genome shotgun (WGS) entry which is preliminary data.</text>
</comment>
<evidence type="ECO:0000256" key="8">
    <source>
        <dbReference type="SAM" id="SignalP"/>
    </source>
</evidence>
<dbReference type="Pfam" id="PF02321">
    <property type="entry name" value="OEP"/>
    <property type="match status" value="2"/>
</dbReference>
<keyword evidence="3" id="KW-0813">Transport</keyword>
<dbReference type="SUPFAM" id="SSF56954">
    <property type="entry name" value="Outer membrane efflux proteins (OEP)"/>
    <property type="match status" value="1"/>
</dbReference>
<dbReference type="InterPro" id="IPR003423">
    <property type="entry name" value="OMP_efflux"/>
</dbReference>
<sequence>MTRRRSGVGPVLATWTTLALSCALPSAATAEALPEALAKAYQTNPQLNAERARQRATDENVPQALAGYRPQLVASLSAGLQSVRNLLPNNTIQTADLKPWVIGVTVTQTLFNGFRTANNVRAAELQVQSGREALRNVGQGVLLDAVTAYTNVLANQSLVEAQRSNVAFLRETLAVTQRRLNAGDVTPTDSAQAEARLNRGLADLNAAEVALAVSQATYAQVIGNAPSQLKPAEVVDRYLPKSREDALSMAIRQHPAVMAAGFDVDVASTNIRVAEGALLPSASVQGSASKSRNNDPTLGTFAEDQASIVANVTVPIYDGGQAAAQTRQAKEVTAQSRLVLDQVRNQARTAAVSAWVANEGAKIAVSASESEVKAATVALQGVQREAAGGQRTTVDVLNSQADLIQAKARLIGALRDRVIASYTLLSAVGHLDVKTLNLNTPDYLPEVHYQQVRDAWHGLRTPSGQ</sequence>
<dbReference type="PANTHER" id="PTHR30026:SF22">
    <property type="entry name" value="OUTER MEMBRANE EFFLUX PROTEIN"/>
    <property type="match status" value="1"/>
</dbReference>
<keyword evidence="4" id="KW-1134">Transmembrane beta strand</keyword>
<keyword evidence="6" id="KW-0472">Membrane</keyword>
<keyword evidence="10" id="KW-1185">Reference proteome</keyword>
<keyword evidence="8" id="KW-0732">Signal</keyword>
<dbReference type="AlphaFoldDB" id="A0A562S2D9"/>
<feature type="signal peptide" evidence="8">
    <location>
        <begin position="1"/>
        <end position="30"/>
    </location>
</feature>
<dbReference type="GO" id="GO:0015288">
    <property type="term" value="F:porin activity"/>
    <property type="evidence" value="ECO:0007669"/>
    <property type="project" value="TreeGrafter"/>
</dbReference>
<dbReference type="EMBL" id="VLLA01000002">
    <property type="protein sequence ID" value="TWI74820.1"/>
    <property type="molecule type" value="Genomic_DNA"/>
</dbReference>
<protein>
    <submittedName>
        <fullName evidence="9">Outer membrane protein</fullName>
    </submittedName>
</protein>